<keyword evidence="7" id="KW-1185">Reference proteome</keyword>
<gene>
    <name evidence="4 6" type="primary">mshD</name>
    <name evidence="6" type="ORF">L0C25_07525</name>
</gene>
<organism evidence="6 7">
    <name type="scientific">Solicola gregarius</name>
    <dbReference type="NCBI Taxonomy" id="2908642"/>
    <lineage>
        <taxon>Bacteria</taxon>
        <taxon>Bacillati</taxon>
        <taxon>Actinomycetota</taxon>
        <taxon>Actinomycetes</taxon>
        <taxon>Propionibacteriales</taxon>
        <taxon>Nocardioidaceae</taxon>
        <taxon>Solicola</taxon>
    </lineage>
</organism>
<feature type="binding site" evidence="4">
    <location>
        <begin position="233"/>
        <end position="235"/>
    </location>
    <ligand>
        <name>acetyl-CoA</name>
        <dbReference type="ChEBI" id="CHEBI:57288"/>
        <label>2</label>
    </ligand>
</feature>
<comment type="function">
    <text evidence="4">Catalyzes the transfer of acetyl from acetyl-CoA to desacetylmycothiol (Cys-GlcN-Ins) to form mycothiol.</text>
</comment>
<dbReference type="InterPro" id="IPR017813">
    <property type="entry name" value="Mycothiol_AcTrfase"/>
</dbReference>
<feature type="binding site" evidence="4">
    <location>
        <position position="267"/>
    </location>
    <ligand>
        <name>1D-myo-inositol 2-(L-cysteinylamino)-2-deoxy-alpha-D-glucopyranoside</name>
        <dbReference type="ChEBI" id="CHEBI:58887"/>
    </ligand>
</feature>
<sequence length="296" mass="31713">MSSSDISVADHLEPDDIADVDRLVGRATTADGVAPLNEQSLLRLHDPEARGVRHVRATSGAELIGYAIGELGPGDEPLTVECVVASDHRRRGVGGQLVAAMIAEAGGRRTLAWAHGDLPGSAELATSSGFERIRILLRMEATLDGSFEAPTAPDGVVFRTYRPGRDDAAWLALNARAFANHPEQGSMTQRDLDQRVASDWFDSDGFFLAERDGELIGFHWTKVADGVGEVYVVGVDPDAQGLGLGSALTRLGLVHLQGRGLRTVDLYVEGDNEPALAVYRRLGFAEAARDVMYARG</sequence>
<dbReference type="PIRSF" id="PIRSF021524">
    <property type="entry name" value="MSH_acetyltransferase"/>
    <property type="match status" value="1"/>
</dbReference>
<dbReference type="PANTHER" id="PTHR43877">
    <property type="entry name" value="AMINOALKYLPHOSPHONATE N-ACETYLTRANSFERASE-RELATED-RELATED"/>
    <property type="match status" value="1"/>
</dbReference>
<evidence type="ECO:0000313" key="7">
    <source>
        <dbReference type="Proteomes" id="UP001164390"/>
    </source>
</evidence>
<name>A0AA46TKD8_9ACTN</name>
<feature type="domain" description="N-acetyltransferase" evidence="5">
    <location>
        <begin position="156"/>
        <end position="296"/>
    </location>
</feature>
<feature type="binding site" evidence="4">
    <location>
        <begin position="240"/>
        <end position="246"/>
    </location>
    <ligand>
        <name>acetyl-CoA</name>
        <dbReference type="ChEBI" id="CHEBI:57288"/>
        <label>2</label>
    </ligand>
</feature>
<dbReference type="SUPFAM" id="SSF55729">
    <property type="entry name" value="Acyl-CoA N-acyltransferases (Nat)"/>
    <property type="match status" value="1"/>
</dbReference>
<protein>
    <recommendedName>
        <fullName evidence="4">Mycothiol acetyltransferase</fullName>
        <shortName evidence="4">MSH acetyltransferase</shortName>
        <ecNumber evidence="4">2.3.1.189</ecNumber>
    </recommendedName>
    <alternativeName>
        <fullName evidence="4">Mycothiol synthase</fullName>
    </alternativeName>
</protein>
<keyword evidence="3 4" id="KW-0012">Acyltransferase</keyword>
<dbReference type="HAMAP" id="MF_01698">
    <property type="entry name" value="MshD"/>
    <property type="match status" value="1"/>
</dbReference>
<evidence type="ECO:0000256" key="2">
    <source>
        <dbReference type="ARBA" id="ARBA00022737"/>
    </source>
</evidence>
<comment type="subunit">
    <text evidence="4">Monomer.</text>
</comment>
<feature type="binding site" evidence="4">
    <location>
        <position position="38"/>
    </location>
    <ligand>
        <name>1D-myo-inositol 2-(L-cysteinylamino)-2-deoxy-alpha-D-glucopyranoside</name>
        <dbReference type="ChEBI" id="CHEBI:58887"/>
    </ligand>
</feature>
<comment type="caution">
    <text evidence="4">Lacks conserved residue(s) required for the propagation of feature annotation.</text>
</comment>
<dbReference type="InterPro" id="IPR000182">
    <property type="entry name" value="GNAT_dom"/>
</dbReference>
<comment type="similarity">
    <text evidence="4">Belongs to the acetyltransferase family. MshD subfamily.</text>
</comment>
<evidence type="ECO:0000256" key="1">
    <source>
        <dbReference type="ARBA" id="ARBA00022679"/>
    </source>
</evidence>
<dbReference type="CDD" id="cd04301">
    <property type="entry name" value="NAT_SF"/>
    <property type="match status" value="2"/>
</dbReference>
<dbReference type="InterPro" id="IPR016181">
    <property type="entry name" value="Acyl_CoA_acyltransferase"/>
</dbReference>
<dbReference type="Gene3D" id="3.40.630.30">
    <property type="match status" value="1"/>
</dbReference>
<dbReference type="Proteomes" id="UP001164390">
    <property type="component" value="Chromosome"/>
</dbReference>
<dbReference type="Pfam" id="PF00583">
    <property type="entry name" value="Acetyltransf_1"/>
    <property type="match status" value="2"/>
</dbReference>
<feature type="domain" description="N-acetyltransferase" evidence="5">
    <location>
        <begin position="7"/>
        <end position="144"/>
    </location>
</feature>
<accession>A0AA46TKD8</accession>
<feature type="binding site" evidence="4">
    <location>
        <position position="183"/>
    </location>
    <ligand>
        <name>1D-myo-inositol 2-(L-cysteinylamino)-2-deoxy-alpha-D-glucopyranoside</name>
        <dbReference type="ChEBI" id="CHEBI:58887"/>
    </ligand>
</feature>
<keyword evidence="1 4" id="KW-0808">Transferase</keyword>
<dbReference type="InterPro" id="IPR050832">
    <property type="entry name" value="Bact_Acetyltransf"/>
</dbReference>
<dbReference type="NCBIfam" id="TIGR03448">
    <property type="entry name" value="mycothiol_MshD"/>
    <property type="match status" value="1"/>
</dbReference>
<evidence type="ECO:0000259" key="5">
    <source>
        <dbReference type="PROSITE" id="PS51186"/>
    </source>
</evidence>
<keyword evidence="2 4" id="KW-0677">Repeat</keyword>
<dbReference type="KEGG" id="sgrg:L0C25_07525"/>
<dbReference type="PROSITE" id="PS51186">
    <property type="entry name" value="GNAT"/>
    <property type="match status" value="2"/>
</dbReference>
<evidence type="ECO:0000256" key="4">
    <source>
        <dbReference type="HAMAP-Rule" id="MF_01698"/>
    </source>
</evidence>
<dbReference type="AlphaFoldDB" id="A0AA46TKD8"/>
<reference evidence="6" key="1">
    <citation type="submission" date="2022-01" db="EMBL/GenBank/DDBJ databases">
        <title>Nocardioidaceae gen. sp. A5X3R13.</title>
        <authorList>
            <person name="Lopez Marin M.A."/>
            <person name="Uhlik O."/>
        </authorList>
    </citation>
    <scope>NUCLEOTIDE SEQUENCE</scope>
    <source>
        <strain evidence="6">A5X3R13</strain>
    </source>
</reference>
<dbReference type="GO" id="GO:0010125">
    <property type="term" value="P:mycothiol biosynthetic process"/>
    <property type="evidence" value="ECO:0007669"/>
    <property type="project" value="UniProtKB-UniRule"/>
</dbReference>
<evidence type="ECO:0000313" key="6">
    <source>
        <dbReference type="EMBL" id="UYM06916.1"/>
    </source>
</evidence>
<dbReference type="RefSeq" id="WP_271635847.1">
    <property type="nucleotide sequence ID" value="NZ_CP094970.1"/>
</dbReference>
<dbReference type="GO" id="GO:0035447">
    <property type="term" value="F:mycothiol synthase activity"/>
    <property type="evidence" value="ECO:0007669"/>
    <property type="project" value="UniProtKB-UniRule"/>
</dbReference>
<dbReference type="EMBL" id="CP094970">
    <property type="protein sequence ID" value="UYM06916.1"/>
    <property type="molecule type" value="Genomic_DNA"/>
</dbReference>
<evidence type="ECO:0000256" key="3">
    <source>
        <dbReference type="ARBA" id="ARBA00023315"/>
    </source>
</evidence>
<feature type="binding site" evidence="4">
    <location>
        <position position="222"/>
    </location>
    <ligand>
        <name>1D-myo-inositol 2-(L-cysteinylamino)-2-deoxy-alpha-D-glucopyranoside</name>
        <dbReference type="ChEBI" id="CHEBI:58887"/>
    </ligand>
</feature>
<proteinExistence type="inferred from homology"/>
<feature type="binding site" evidence="4">
    <location>
        <position position="229"/>
    </location>
    <ligand>
        <name>1D-myo-inositol 2-(L-cysteinylamino)-2-deoxy-alpha-D-glucopyranoside</name>
        <dbReference type="ChEBI" id="CHEBI:58887"/>
    </ligand>
</feature>
<dbReference type="EC" id="2.3.1.189" evidence="4"/>
<comment type="catalytic activity">
    <reaction evidence="4">
        <text>1D-myo-inositol 2-(L-cysteinylamino)-2-deoxy-alpha-D-glucopyranoside + acetyl-CoA = mycothiol + CoA + H(+)</text>
        <dbReference type="Rhea" id="RHEA:26172"/>
        <dbReference type="ChEBI" id="CHEBI:15378"/>
        <dbReference type="ChEBI" id="CHEBI:16768"/>
        <dbReference type="ChEBI" id="CHEBI:57287"/>
        <dbReference type="ChEBI" id="CHEBI:57288"/>
        <dbReference type="ChEBI" id="CHEBI:58887"/>
        <dbReference type="EC" id="2.3.1.189"/>
    </reaction>
</comment>